<reference evidence="1" key="1">
    <citation type="submission" date="2023-10" db="EMBL/GenBank/DDBJ databases">
        <title>Genome assemblies of two species of porcelain crab, Petrolisthes cinctipes and Petrolisthes manimaculis (Anomura: Porcellanidae).</title>
        <authorList>
            <person name="Angst P."/>
        </authorList>
    </citation>
    <scope>NUCLEOTIDE SEQUENCE</scope>
    <source>
        <strain evidence="1">PB745_01</strain>
        <tissue evidence="1">Gill</tissue>
    </source>
</reference>
<evidence type="ECO:0000313" key="2">
    <source>
        <dbReference type="Proteomes" id="UP001286313"/>
    </source>
</evidence>
<gene>
    <name evidence="1" type="ORF">Pcinc_041247</name>
</gene>
<proteinExistence type="predicted"/>
<protein>
    <submittedName>
        <fullName evidence="1">Uncharacterized protein</fullName>
    </submittedName>
</protein>
<organism evidence="1 2">
    <name type="scientific">Petrolisthes cinctipes</name>
    <name type="common">Flat porcelain crab</name>
    <dbReference type="NCBI Taxonomy" id="88211"/>
    <lineage>
        <taxon>Eukaryota</taxon>
        <taxon>Metazoa</taxon>
        <taxon>Ecdysozoa</taxon>
        <taxon>Arthropoda</taxon>
        <taxon>Crustacea</taxon>
        <taxon>Multicrustacea</taxon>
        <taxon>Malacostraca</taxon>
        <taxon>Eumalacostraca</taxon>
        <taxon>Eucarida</taxon>
        <taxon>Decapoda</taxon>
        <taxon>Pleocyemata</taxon>
        <taxon>Anomura</taxon>
        <taxon>Galatheoidea</taxon>
        <taxon>Porcellanidae</taxon>
        <taxon>Petrolisthes</taxon>
    </lineage>
</organism>
<dbReference type="EMBL" id="JAWQEG010007564">
    <property type="protein sequence ID" value="KAK3852153.1"/>
    <property type="molecule type" value="Genomic_DNA"/>
</dbReference>
<comment type="caution">
    <text evidence="1">The sequence shown here is derived from an EMBL/GenBank/DDBJ whole genome shotgun (WGS) entry which is preliminary data.</text>
</comment>
<dbReference type="Proteomes" id="UP001286313">
    <property type="component" value="Unassembled WGS sequence"/>
</dbReference>
<accession>A0AAE1BKK0</accession>
<name>A0AAE1BKK0_PETCI</name>
<keyword evidence="2" id="KW-1185">Reference proteome</keyword>
<evidence type="ECO:0000313" key="1">
    <source>
        <dbReference type="EMBL" id="KAK3852153.1"/>
    </source>
</evidence>
<sequence length="164" mass="18284">MDEKQKERESDAYVLNLLASDYTVSDVSLCSDDAFCDGVAGASRARRFPTRAMHCGTGRRGWPRQHDRAGMLSFRSQWCWLGGVSKDGVRVVAVAGKTNKLSREAKVCVNNLPEDPCLAPNVQHKVKCKGSLVTVCVVQLVVWCVRVRERPRVCSRGYLETRPD</sequence>
<dbReference type="AlphaFoldDB" id="A0AAE1BKK0"/>